<evidence type="ECO:0000256" key="1">
    <source>
        <dbReference type="ARBA" id="ARBA00022679"/>
    </source>
</evidence>
<evidence type="ECO:0000259" key="3">
    <source>
        <dbReference type="PROSITE" id="PS51186"/>
    </source>
</evidence>
<dbReference type="EMBL" id="CYSC01000040">
    <property type="protein sequence ID" value="CUH73497.1"/>
    <property type="molecule type" value="Genomic_DNA"/>
</dbReference>
<dbReference type="InterPro" id="IPR000182">
    <property type="entry name" value="GNAT_dom"/>
</dbReference>
<dbReference type="RefSeq" id="WP_242601829.1">
    <property type="nucleotide sequence ID" value="NZ_CYSB01000044.1"/>
</dbReference>
<evidence type="ECO:0000313" key="6">
    <source>
        <dbReference type="Proteomes" id="UP000051086"/>
    </source>
</evidence>
<dbReference type="SUPFAM" id="SSF55729">
    <property type="entry name" value="Acyl-CoA N-acyltransferases (Nat)"/>
    <property type="match status" value="1"/>
</dbReference>
<gene>
    <name evidence="4" type="ORF">TL5118_04048</name>
    <name evidence="5" type="ORF">TL5120_03307</name>
</gene>
<evidence type="ECO:0000313" key="5">
    <source>
        <dbReference type="EMBL" id="CUH73497.1"/>
    </source>
</evidence>
<name>A0A0P1FWM8_9RHOB</name>
<reference evidence="5 7" key="1">
    <citation type="submission" date="2015-09" db="EMBL/GenBank/DDBJ databases">
        <authorList>
            <consortium name="Swine Surveillance"/>
        </authorList>
    </citation>
    <scope>NUCLEOTIDE SEQUENCE [LARGE SCALE GENOMIC DNA]</scope>
    <source>
        <strain evidence="5 7">5120</strain>
    </source>
</reference>
<dbReference type="PANTHER" id="PTHR43877">
    <property type="entry name" value="AMINOALKYLPHOSPHONATE N-ACETYLTRANSFERASE-RELATED-RELATED"/>
    <property type="match status" value="1"/>
</dbReference>
<sequence>MTISTADFLKTPRACQYGVALRPEVAADLPFLQALYRSTREAELNQTQWPEAQKTQFIELQFRAQRSHYHQHYPDALWLILEKEGDAIGRLYLERWSAEHRIIDIALLPQWRGQGIGQALLLDVIDEAMSAGKAVGIHVEKQNPAMSLYLRLGFRCVEDKGVYDLLRLPAGLSPPG</sequence>
<dbReference type="CDD" id="cd04301">
    <property type="entry name" value="NAT_SF"/>
    <property type="match status" value="1"/>
</dbReference>
<dbReference type="AlphaFoldDB" id="A0A0P1FWM8"/>
<reference evidence="4 6" key="2">
    <citation type="submission" date="2015-09" db="EMBL/GenBank/DDBJ databases">
        <authorList>
            <person name="Rodrigo-Torres L."/>
            <person name="Arahal D.R."/>
        </authorList>
    </citation>
    <scope>NUCLEOTIDE SEQUENCE [LARGE SCALE GENOMIC DNA]</scope>
    <source>
        <strain evidence="4 6">CECT 5118</strain>
    </source>
</reference>
<evidence type="ECO:0000256" key="2">
    <source>
        <dbReference type="ARBA" id="ARBA00023315"/>
    </source>
</evidence>
<dbReference type="Gene3D" id="3.40.630.30">
    <property type="match status" value="1"/>
</dbReference>
<evidence type="ECO:0000313" key="7">
    <source>
        <dbReference type="Proteomes" id="UP000051887"/>
    </source>
</evidence>
<dbReference type="Proteomes" id="UP000051086">
    <property type="component" value="Unassembled WGS sequence"/>
</dbReference>
<keyword evidence="1 5" id="KW-0808">Transferase</keyword>
<protein>
    <submittedName>
        <fullName evidence="5">Ribosomal-protein-alanine acetyltransferase</fullName>
    </submittedName>
</protein>
<dbReference type="Pfam" id="PF00583">
    <property type="entry name" value="Acetyltransf_1"/>
    <property type="match status" value="1"/>
</dbReference>
<dbReference type="InterPro" id="IPR016181">
    <property type="entry name" value="Acyl_CoA_acyltransferase"/>
</dbReference>
<dbReference type="GO" id="GO:0016747">
    <property type="term" value="F:acyltransferase activity, transferring groups other than amino-acyl groups"/>
    <property type="evidence" value="ECO:0007669"/>
    <property type="project" value="InterPro"/>
</dbReference>
<proteinExistence type="predicted"/>
<dbReference type="Proteomes" id="UP000051887">
    <property type="component" value="Unassembled WGS sequence"/>
</dbReference>
<accession>A0A0P1FWM8</accession>
<organism evidence="5 7">
    <name type="scientific">Thalassovita autumnalis</name>
    <dbReference type="NCBI Taxonomy" id="2072972"/>
    <lineage>
        <taxon>Bacteria</taxon>
        <taxon>Pseudomonadati</taxon>
        <taxon>Pseudomonadota</taxon>
        <taxon>Alphaproteobacteria</taxon>
        <taxon>Rhodobacterales</taxon>
        <taxon>Roseobacteraceae</taxon>
        <taxon>Thalassovita</taxon>
    </lineage>
</organism>
<dbReference type="PROSITE" id="PS51186">
    <property type="entry name" value="GNAT"/>
    <property type="match status" value="1"/>
</dbReference>
<keyword evidence="2" id="KW-0012">Acyltransferase</keyword>
<feature type="domain" description="N-acetyltransferase" evidence="3">
    <location>
        <begin position="19"/>
        <end position="171"/>
    </location>
</feature>
<dbReference type="InterPro" id="IPR050832">
    <property type="entry name" value="Bact_Acetyltransf"/>
</dbReference>
<evidence type="ECO:0000313" key="4">
    <source>
        <dbReference type="EMBL" id="CUH70073.1"/>
    </source>
</evidence>
<dbReference type="EMBL" id="CYSB01000044">
    <property type="protein sequence ID" value="CUH70073.1"/>
    <property type="molecule type" value="Genomic_DNA"/>
</dbReference>
<keyword evidence="6" id="KW-1185">Reference proteome</keyword>